<dbReference type="Proteomes" id="UP000282674">
    <property type="component" value="Unassembled WGS sequence"/>
</dbReference>
<feature type="region of interest" description="Disordered" evidence="1">
    <location>
        <begin position="1"/>
        <end position="27"/>
    </location>
</feature>
<dbReference type="InterPro" id="IPR045361">
    <property type="entry name" value="CIS_tube_prot_N"/>
</dbReference>
<gene>
    <name evidence="3" type="ORF">EBO15_10075</name>
</gene>
<dbReference type="InterPro" id="IPR036779">
    <property type="entry name" value="LysM_dom_sf"/>
</dbReference>
<dbReference type="RefSeq" id="WP_122194170.1">
    <property type="nucleotide sequence ID" value="NZ_JBHSKC010000033.1"/>
</dbReference>
<dbReference type="PROSITE" id="PS51782">
    <property type="entry name" value="LYSM"/>
    <property type="match status" value="1"/>
</dbReference>
<reference evidence="3 4" key="1">
    <citation type="submission" date="2018-10" db="EMBL/GenBank/DDBJ databases">
        <title>Isolation from soil.</title>
        <authorList>
            <person name="Hu J."/>
        </authorList>
    </citation>
    <scope>NUCLEOTIDE SEQUENCE [LARGE SCALE GENOMIC DNA]</scope>
    <source>
        <strain evidence="3 4">NEAU-Ht49</strain>
    </source>
</reference>
<organism evidence="3 4">
    <name type="scientific">Actinomadura harenae</name>
    <dbReference type="NCBI Taxonomy" id="2483351"/>
    <lineage>
        <taxon>Bacteria</taxon>
        <taxon>Bacillati</taxon>
        <taxon>Actinomycetota</taxon>
        <taxon>Actinomycetes</taxon>
        <taxon>Streptosporangiales</taxon>
        <taxon>Thermomonosporaceae</taxon>
        <taxon>Actinomadura</taxon>
    </lineage>
</organism>
<dbReference type="CDD" id="cd00118">
    <property type="entry name" value="LysM"/>
    <property type="match status" value="1"/>
</dbReference>
<feature type="domain" description="LysM" evidence="2">
    <location>
        <begin position="181"/>
        <end position="228"/>
    </location>
</feature>
<dbReference type="Gene3D" id="3.10.350.10">
    <property type="entry name" value="LysM domain"/>
    <property type="match status" value="1"/>
</dbReference>
<dbReference type="InterPro" id="IPR018392">
    <property type="entry name" value="LysM"/>
</dbReference>
<dbReference type="AlphaFoldDB" id="A0A3M2M6E3"/>
<proteinExistence type="predicted"/>
<keyword evidence="4" id="KW-1185">Reference proteome</keyword>
<dbReference type="EMBL" id="RFFG01000014">
    <property type="protein sequence ID" value="RMI45267.1"/>
    <property type="molecule type" value="Genomic_DNA"/>
</dbReference>
<evidence type="ECO:0000256" key="1">
    <source>
        <dbReference type="SAM" id="MobiDB-lite"/>
    </source>
</evidence>
<dbReference type="Pfam" id="PF01476">
    <property type="entry name" value="LysM"/>
    <property type="match status" value="1"/>
</dbReference>
<sequence length="236" mass="25637">MAGGGRTSHVKATLSIHEPPAGDSTTPGGTLKKIAFQFNPAQLEISRSAQWRYTPTVASREAGRPEFLGTDQQSLDLEMFLDCSDKPGDSRVRTAVEALFSCLKVVPSSLPDRPSPPWVILEWGKFSTVRFVAYVRQAAASYTLFDATGEPIRATCRISLEEIPHATAGQNPTSGALSARRVHRVVAGDSLASLAWREYGDATAWRIIAEANDLDDPMRLPPGRELLLPAADELHV</sequence>
<evidence type="ECO:0000313" key="4">
    <source>
        <dbReference type="Proteomes" id="UP000282674"/>
    </source>
</evidence>
<dbReference type="OrthoDB" id="9815939at2"/>
<evidence type="ECO:0000313" key="3">
    <source>
        <dbReference type="EMBL" id="RMI45267.1"/>
    </source>
</evidence>
<name>A0A3M2M6E3_9ACTN</name>
<accession>A0A3M2M6E3</accession>
<protein>
    <submittedName>
        <fullName evidence="3">LysM peptidoglycan-binding domain-containing protein</fullName>
    </submittedName>
</protein>
<evidence type="ECO:0000259" key="2">
    <source>
        <dbReference type="PROSITE" id="PS51782"/>
    </source>
</evidence>
<dbReference type="Pfam" id="PF19266">
    <property type="entry name" value="CIS_tube"/>
    <property type="match status" value="1"/>
</dbReference>
<comment type="caution">
    <text evidence="3">The sequence shown here is derived from an EMBL/GenBank/DDBJ whole genome shotgun (WGS) entry which is preliminary data.</text>
</comment>